<name>A0A318LE67_9PSEU</name>
<organism evidence="7 8">
    <name type="scientific">Prauserella flavalba</name>
    <dbReference type="NCBI Taxonomy" id="1477506"/>
    <lineage>
        <taxon>Bacteria</taxon>
        <taxon>Bacillati</taxon>
        <taxon>Actinomycetota</taxon>
        <taxon>Actinomycetes</taxon>
        <taxon>Pseudonocardiales</taxon>
        <taxon>Pseudonocardiaceae</taxon>
        <taxon>Prauserella</taxon>
    </lineage>
</organism>
<dbReference type="Pfam" id="PF02492">
    <property type="entry name" value="cobW"/>
    <property type="match status" value="1"/>
</dbReference>
<comment type="similarity">
    <text evidence="4">Belongs to the SIMIBI class G3E GTPase family. ZNG1 subfamily.</text>
</comment>
<evidence type="ECO:0000313" key="8">
    <source>
        <dbReference type="Proteomes" id="UP000247892"/>
    </source>
</evidence>
<dbReference type="RefSeq" id="WP_110342372.1">
    <property type="nucleotide sequence ID" value="NZ_JBHVKT010000018.1"/>
</dbReference>
<dbReference type="SUPFAM" id="SSF52540">
    <property type="entry name" value="P-loop containing nucleoside triphosphate hydrolases"/>
    <property type="match status" value="1"/>
</dbReference>
<evidence type="ECO:0000256" key="1">
    <source>
        <dbReference type="ARBA" id="ARBA00022741"/>
    </source>
</evidence>
<reference evidence="7 8" key="1">
    <citation type="submission" date="2016-07" db="EMBL/GenBank/DDBJ databases">
        <title>Draft genome sequence of Prauserella sp. YIM 121212, isolated from alkaline soil.</title>
        <authorList>
            <person name="Ruckert C."/>
            <person name="Albersmeier A."/>
            <person name="Jiang C.-L."/>
            <person name="Jiang Y."/>
            <person name="Kalinowski J."/>
            <person name="Schneider O."/>
            <person name="Winkler A."/>
            <person name="Zotchev S.B."/>
        </authorList>
    </citation>
    <scope>NUCLEOTIDE SEQUENCE [LARGE SCALE GENOMIC DNA]</scope>
    <source>
        <strain evidence="7 8">YIM 121212</strain>
    </source>
</reference>
<protein>
    <submittedName>
        <fullName evidence="7">Cobalamin biosynthesis protein</fullName>
    </submittedName>
</protein>
<dbReference type="AlphaFoldDB" id="A0A318LE67"/>
<dbReference type="InterPro" id="IPR011629">
    <property type="entry name" value="CobW-like_C"/>
</dbReference>
<dbReference type="Proteomes" id="UP000247892">
    <property type="component" value="Unassembled WGS sequence"/>
</dbReference>
<dbReference type="SUPFAM" id="SSF90002">
    <property type="entry name" value="Hypothetical protein YjiA, C-terminal domain"/>
    <property type="match status" value="1"/>
</dbReference>
<dbReference type="InterPro" id="IPR003495">
    <property type="entry name" value="CobW/HypB/UreG_nucleotide-bd"/>
</dbReference>
<dbReference type="GO" id="GO:0005737">
    <property type="term" value="C:cytoplasm"/>
    <property type="evidence" value="ECO:0007669"/>
    <property type="project" value="TreeGrafter"/>
</dbReference>
<gene>
    <name evidence="7" type="ORF">BA062_29215</name>
</gene>
<evidence type="ECO:0000256" key="5">
    <source>
        <dbReference type="ARBA" id="ARBA00049117"/>
    </source>
</evidence>
<feature type="domain" description="CobW C-terminal" evidence="6">
    <location>
        <begin position="230"/>
        <end position="320"/>
    </location>
</feature>
<keyword evidence="2" id="KW-0378">Hydrolase</keyword>
<evidence type="ECO:0000313" key="7">
    <source>
        <dbReference type="EMBL" id="PXY24304.1"/>
    </source>
</evidence>
<dbReference type="GO" id="GO:0000166">
    <property type="term" value="F:nucleotide binding"/>
    <property type="evidence" value="ECO:0007669"/>
    <property type="project" value="UniProtKB-KW"/>
</dbReference>
<dbReference type="PANTHER" id="PTHR13748:SF62">
    <property type="entry name" value="COBW DOMAIN-CONTAINING PROTEIN"/>
    <property type="match status" value="1"/>
</dbReference>
<evidence type="ECO:0000259" key="6">
    <source>
        <dbReference type="SMART" id="SM00833"/>
    </source>
</evidence>
<comment type="catalytic activity">
    <reaction evidence="5">
        <text>GTP + H2O = GDP + phosphate + H(+)</text>
        <dbReference type="Rhea" id="RHEA:19669"/>
        <dbReference type="ChEBI" id="CHEBI:15377"/>
        <dbReference type="ChEBI" id="CHEBI:15378"/>
        <dbReference type="ChEBI" id="CHEBI:37565"/>
        <dbReference type="ChEBI" id="CHEBI:43474"/>
        <dbReference type="ChEBI" id="CHEBI:58189"/>
    </reaction>
    <physiologicalReaction direction="left-to-right" evidence="5">
        <dbReference type="Rhea" id="RHEA:19670"/>
    </physiologicalReaction>
</comment>
<evidence type="ECO:0000256" key="3">
    <source>
        <dbReference type="ARBA" id="ARBA00023186"/>
    </source>
</evidence>
<dbReference type="PANTHER" id="PTHR13748">
    <property type="entry name" value="COBW-RELATED"/>
    <property type="match status" value="1"/>
</dbReference>
<comment type="caution">
    <text evidence="7">The sequence shown here is derived from an EMBL/GenBank/DDBJ whole genome shotgun (WGS) entry which is preliminary data.</text>
</comment>
<dbReference type="InterPro" id="IPR027417">
    <property type="entry name" value="P-loop_NTPase"/>
</dbReference>
<dbReference type="Pfam" id="PF07683">
    <property type="entry name" value="CobW_C"/>
    <property type="match status" value="1"/>
</dbReference>
<dbReference type="Gene3D" id="3.30.1220.10">
    <property type="entry name" value="CobW-like, C-terminal domain"/>
    <property type="match status" value="1"/>
</dbReference>
<dbReference type="InterPro" id="IPR036627">
    <property type="entry name" value="CobW-likC_sf"/>
</dbReference>
<dbReference type="SMART" id="SM00833">
    <property type="entry name" value="CobW_C"/>
    <property type="match status" value="1"/>
</dbReference>
<dbReference type="OrthoDB" id="9808822at2"/>
<keyword evidence="1" id="KW-0547">Nucleotide-binding</keyword>
<keyword evidence="3" id="KW-0143">Chaperone</keyword>
<dbReference type="EMBL" id="MASU01000013">
    <property type="protein sequence ID" value="PXY24304.1"/>
    <property type="molecule type" value="Genomic_DNA"/>
</dbReference>
<evidence type="ECO:0000256" key="2">
    <source>
        <dbReference type="ARBA" id="ARBA00022801"/>
    </source>
</evidence>
<sequence length="341" mass="36850">MAKRRVPVVIVAGFLGSGKTTLLNHLLSNTRGVRIGVVVNDFGSVNVDALSVAGQVDSMLSLDNGCLCCAVDTAGMDAMLTKLTSADLDLVVIEASGLAEPRSLVRLVLASTDPLVEYGGLIELVDAAEFETTRARHPELDEHVRLADLVVLNKLDRVGGADAAERVTALVRELAGPTPVLPTEHGRIDPELLFDPVRGSEPVARQLSFDDLREDCDTHDNCHEHAHAAYDTLTVTAGALHPRRFAAFLEGRPGGLYRMKGTVYFGVPGHRQRFTLHTVGAYTRLVRGAWGAGDERRTELVLIGSGIDPHALRAQLRACEEPEPDAVDEQSMLPVLRYVES</sequence>
<dbReference type="GO" id="GO:0016787">
    <property type="term" value="F:hydrolase activity"/>
    <property type="evidence" value="ECO:0007669"/>
    <property type="project" value="UniProtKB-KW"/>
</dbReference>
<dbReference type="Gene3D" id="3.40.50.300">
    <property type="entry name" value="P-loop containing nucleotide triphosphate hydrolases"/>
    <property type="match status" value="1"/>
</dbReference>
<dbReference type="CDD" id="cd03112">
    <property type="entry name" value="CobW-like"/>
    <property type="match status" value="1"/>
</dbReference>
<evidence type="ECO:0000256" key="4">
    <source>
        <dbReference type="ARBA" id="ARBA00034320"/>
    </source>
</evidence>
<accession>A0A318LE67</accession>
<keyword evidence="8" id="KW-1185">Reference proteome</keyword>
<proteinExistence type="inferred from homology"/>
<dbReference type="InterPro" id="IPR051316">
    <property type="entry name" value="Zinc-reg_GTPase_activator"/>
</dbReference>